<evidence type="ECO:0000256" key="5">
    <source>
        <dbReference type="ARBA" id="ARBA00023163"/>
    </source>
</evidence>
<keyword evidence="10" id="KW-1185">Reference proteome</keyword>
<sequence>MDTGDTLDDLQSKVLRSTLAEVAARSEPTGEPTGESIGESTSEQRPNELCCVICLDTITEPCEARPCKHRNFDYLCLLNWLERLSKCPLCKCDIHEVVHDFDHDGNGTNRVYLVPQVANSAPRNEQLRARPDTPSWAAGRPDRRWHEHARRPPVTRDGAVIRRQQIYRDRLYSLHVGSNPTSRYRDITPALFESEPDLVSRARAWLRRELQVFGFLRTPSGPQSSEDAITRRRANNAEFLLEYIIAILKTVDIQGSQGAAEDMLSEFLGRENTKLLLHELRNFLRSPWSIEVWDCKVQYPSTMQRAKCEGGHDERRRGSRRGGPIRNRNRGQLDRERTGGDFYRPSHSRFPHGLPNASRQNNPD</sequence>
<keyword evidence="3" id="KW-0808">Transferase</keyword>
<dbReference type="GO" id="GO:0008270">
    <property type="term" value="F:zinc ion binding"/>
    <property type="evidence" value="ECO:0007669"/>
    <property type="project" value="UniProtKB-KW"/>
</dbReference>
<evidence type="ECO:0000259" key="8">
    <source>
        <dbReference type="PROSITE" id="PS50089"/>
    </source>
</evidence>
<dbReference type="EMBL" id="DF977484">
    <property type="protein sequence ID" value="GAP85039.1"/>
    <property type="molecule type" value="Genomic_DNA"/>
</dbReference>
<feature type="region of interest" description="Disordered" evidence="7">
    <location>
        <begin position="122"/>
        <end position="151"/>
    </location>
</feature>
<dbReference type="Proteomes" id="UP000054516">
    <property type="component" value="Unassembled WGS sequence"/>
</dbReference>
<feature type="compositionally biased region" description="Basic and acidic residues" evidence="7">
    <location>
        <begin position="306"/>
        <end position="316"/>
    </location>
</feature>
<reference evidence="9" key="1">
    <citation type="submission" date="2016-03" db="EMBL/GenBank/DDBJ databases">
        <title>Draft genome sequence of Rosellinia necatrix.</title>
        <authorList>
            <person name="Kanematsu S."/>
        </authorList>
    </citation>
    <scope>NUCLEOTIDE SEQUENCE [LARGE SCALE GENOMIC DNA]</scope>
    <source>
        <strain evidence="9">W97</strain>
    </source>
</reference>
<keyword evidence="4" id="KW-0805">Transcription regulation</keyword>
<keyword evidence="6" id="KW-0863">Zinc-finger</keyword>
<evidence type="ECO:0000256" key="6">
    <source>
        <dbReference type="PROSITE-ProRule" id="PRU00175"/>
    </source>
</evidence>
<organism evidence="9">
    <name type="scientific">Rosellinia necatrix</name>
    <name type="common">White root-rot fungus</name>
    <dbReference type="NCBI Taxonomy" id="77044"/>
    <lineage>
        <taxon>Eukaryota</taxon>
        <taxon>Fungi</taxon>
        <taxon>Dikarya</taxon>
        <taxon>Ascomycota</taxon>
        <taxon>Pezizomycotina</taxon>
        <taxon>Sordariomycetes</taxon>
        <taxon>Xylariomycetidae</taxon>
        <taxon>Xylariales</taxon>
        <taxon>Xylariaceae</taxon>
        <taxon>Rosellinia</taxon>
    </lineage>
</organism>
<dbReference type="EC" id="2.3.2.27" evidence="2"/>
<dbReference type="PROSITE" id="PS50089">
    <property type="entry name" value="ZF_RING_2"/>
    <property type="match status" value="1"/>
</dbReference>
<dbReference type="InterPro" id="IPR013083">
    <property type="entry name" value="Znf_RING/FYVE/PHD"/>
</dbReference>
<dbReference type="PANTHER" id="PTHR46077">
    <property type="entry name" value="E3 UBIQUITIN-PROTEIN LIGASE TOPORS"/>
    <property type="match status" value="1"/>
</dbReference>
<dbReference type="Pfam" id="PF13639">
    <property type="entry name" value="zf-RING_2"/>
    <property type="match status" value="1"/>
</dbReference>
<evidence type="ECO:0000256" key="2">
    <source>
        <dbReference type="ARBA" id="ARBA00012483"/>
    </source>
</evidence>
<dbReference type="OMA" id="RRHIYRH"/>
<feature type="region of interest" description="Disordered" evidence="7">
    <location>
        <begin position="304"/>
        <end position="364"/>
    </location>
</feature>
<dbReference type="GO" id="GO:0006513">
    <property type="term" value="P:protein monoubiquitination"/>
    <property type="evidence" value="ECO:0007669"/>
    <property type="project" value="TreeGrafter"/>
</dbReference>
<gene>
    <name evidence="9" type="ORF">SAMD00023353_3900840</name>
</gene>
<dbReference type="GO" id="GO:0000209">
    <property type="term" value="P:protein polyubiquitination"/>
    <property type="evidence" value="ECO:0007669"/>
    <property type="project" value="TreeGrafter"/>
</dbReference>
<dbReference type="SMART" id="SM00184">
    <property type="entry name" value="RING"/>
    <property type="match status" value="1"/>
</dbReference>
<protein>
    <recommendedName>
        <fullName evidence="2">RING-type E3 ubiquitin transferase</fullName>
        <ecNumber evidence="2">2.3.2.27</ecNumber>
    </recommendedName>
</protein>
<evidence type="ECO:0000256" key="7">
    <source>
        <dbReference type="SAM" id="MobiDB-lite"/>
    </source>
</evidence>
<dbReference type="GO" id="GO:0061630">
    <property type="term" value="F:ubiquitin protein ligase activity"/>
    <property type="evidence" value="ECO:0007669"/>
    <property type="project" value="UniProtKB-EC"/>
</dbReference>
<dbReference type="Gene3D" id="3.30.40.10">
    <property type="entry name" value="Zinc/RING finger domain, C3HC4 (zinc finger)"/>
    <property type="match status" value="1"/>
</dbReference>
<proteinExistence type="predicted"/>
<dbReference type="PANTHER" id="PTHR46077:SF1">
    <property type="entry name" value="TOP1 BINDING ARGININE_SERINE RICH PROTEIN, E3 UBIQUITIN LIGASE"/>
    <property type="match status" value="1"/>
</dbReference>
<feature type="region of interest" description="Disordered" evidence="7">
    <location>
        <begin position="22"/>
        <end position="41"/>
    </location>
</feature>
<evidence type="ECO:0000313" key="10">
    <source>
        <dbReference type="Proteomes" id="UP000054516"/>
    </source>
</evidence>
<dbReference type="SUPFAM" id="SSF57850">
    <property type="entry name" value="RING/U-box"/>
    <property type="match status" value="1"/>
</dbReference>
<dbReference type="STRING" id="77044.A0A1S7UNM1"/>
<feature type="domain" description="RING-type" evidence="8">
    <location>
        <begin position="51"/>
        <end position="91"/>
    </location>
</feature>
<evidence type="ECO:0000256" key="3">
    <source>
        <dbReference type="ARBA" id="ARBA00022679"/>
    </source>
</evidence>
<dbReference type="InterPro" id="IPR001841">
    <property type="entry name" value="Znf_RING"/>
</dbReference>
<keyword evidence="6" id="KW-0479">Metal-binding</keyword>
<comment type="catalytic activity">
    <reaction evidence="1">
        <text>S-ubiquitinyl-[E2 ubiquitin-conjugating enzyme]-L-cysteine + [acceptor protein]-L-lysine = [E2 ubiquitin-conjugating enzyme]-L-cysteine + N(6)-ubiquitinyl-[acceptor protein]-L-lysine.</text>
        <dbReference type="EC" id="2.3.2.27"/>
    </reaction>
</comment>
<evidence type="ECO:0000256" key="1">
    <source>
        <dbReference type="ARBA" id="ARBA00000900"/>
    </source>
</evidence>
<evidence type="ECO:0000313" key="9">
    <source>
        <dbReference type="EMBL" id="GAP85039.1"/>
    </source>
</evidence>
<accession>A0A1S7UNM1</accession>
<name>A0A1S7UNM1_ROSNE</name>
<evidence type="ECO:0000256" key="4">
    <source>
        <dbReference type="ARBA" id="ARBA00023015"/>
    </source>
</evidence>
<dbReference type="OrthoDB" id="21204at2759"/>
<keyword evidence="5" id="KW-0804">Transcription</keyword>
<keyword evidence="6" id="KW-0862">Zinc</keyword>
<dbReference type="AlphaFoldDB" id="A0A1S7UNM1"/>